<dbReference type="NCBIfam" id="TIGR01063">
    <property type="entry name" value="gyrA"/>
    <property type="match status" value="1"/>
</dbReference>
<dbReference type="HAMAP" id="MF_00937">
    <property type="entry name" value="ParC_type2"/>
    <property type="match status" value="1"/>
</dbReference>
<dbReference type="InterPro" id="IPR006691">
    <property type="entry name" value="GyrA/parC_rep"/>
</dbReference>
<evidence type="ECO:0000256" key="9">
    <source>
        <dbReference type="SAM" id="Coils"/>
    </source>
</evidence>
<dbReference type="Pfam" id="PF00521">
    <property type="entry name" value="DNA_topoisoIV"/>
    <property type="match status" value="1"/>
</dbReference>
<feature type="compositionally biased region" description="Basic and acidic residues" evidence="10">
    <location>
        <begin position="831"/>
        <end position="842"/>
    </location>
</feature>
<dbReference type="PANTHER" id="PTHR43493:SF9">
    <property type="entry name" value="DNA TOPOISOMERASE 4 SUBUNIT A"/>
    <property type="match status" value="1"/>
</dbReference>
<dbReference type="EMBL" id="JAUSUG010000012">
    <property type="protein sequence ID" value="MDQ0255736.1"/>
    <property type="molecule type" value="Genomic_DNA"/>
</dbReference>
<protein>
    <recommendedName>
        <fullName evidence="7">DNA topoisomerase 4 subunit A</fullName>
        <ecNumber evidence="7">5.6.2.2</ecNumber>
    </recommendedName>
    <alternativeName>
        <fullName evidence="7">Topoisomerase IV subunit A</fullName>
    </alternativeName>
</protein>
<feature type="domain" description="Topo IIA-type catalytic" evidence="11">
    <location>
        <begin position="33"/>
        <end position="497"/>
    </location>
</feature>
<keyword evidence="2 7" id="KW-1003">Cell membrane</keyword>
<evidence type="ECO:0000313" key="12">
    <source>
        <dbReference type="EMBL" id="MDQ0255736.1"/>
    </source>
</evidence>
<comment type="subcellular location">
    <subcellularLocation>
        <location evidence="7">Cell membrane</location>
        <topology evidence="7">Peripheral membrane protein</topology>
    </subcellularLocation>
</comment>
<dbReference type="SMART" id="SM00434">
    <property type="entry name" value="TOP4c"/>
    <property type="match status" value="1"/>
</dbReference>
<feature type="site" description="Interaction with DNA" evidence="7">
    <location>
        <position position="41"/>
    </location>
</feature>
<dbReference type="InterPro" id="IPR013758">
    <property type="entry name" value="Topo_IIA_A/C_ab"/>
</dbReference>
<evidence type="ECO:0000256" key="7">
    <source>
        <dbReference type="HAMAP-Rule" id="MF_00937"/>
    </source>
</evidence>
<evidence type="ECO:0000256" key="3">
    <source>
        <dbReference type="ARBA" id="ARBA00023029"/>
    </source>
</evidence>
<comment type="catalytic activity">
    <reaction evidence="1 7 8">
        <text>ATP-dependent breakage, passage and rejoining of double-stranded DNA.</text>
        <dbReference type="EC" id="5.6.2.2"/>
    </reaction>
</comment>
<comment type="subunit">
    <text evidence="7">Heterotetramer composed of ParC and ParE.</text>
</comment>
<gene>
    <name evidence="7" type="primary">parC</name>
    <name evidence="12" type="ORF">J2S74_003118</name>
</gene>
<dbReference type="GO" id="GO:0016853">
    <property type="term" value="F:isomerase activity"/>
    <property type="evidence" value="ECO:0007669"/>
    <property type="project" value="UniProtKB-KW"/>
</dbReference>
<feature type="active site" description="O-(5'-phospho-DNA)-tyrosine intermediate" evidence="7 8">
    <location>
        <position position="121"/>
    </location>
</feature>
<dbReference type="SUPFAM" id="SSF56719">
    <property type="entry name" value="Type II DNA topoisomerase"/>
    <property type="match status" value="1"/>
</dbReference>
<dbReference type="InterPro" id="IPR013760">
    <property type="entry name" value="Topo_IIA-like_dom_sf"/>
</dbReference>
<dbReference type="InterPro" id="IPR013757">
    <property type="entry name" value="Topo_IIA_A_a_sf"/>
</dbReference>
<dbReference type="Gene3D" id="1.10.268.10">
    <property type="entry name" value="Topoisomerase, domain 3"/>
    <property type="match status" value="1"/>
</dbReference>
<name>A0ABT9ZWX8_9BACI</name>
<keyword evidence="3 7" id="KW-0799">Topoisomerase</keyword>
<dbReference type="InterPro" id="IPR035516">
    <property type="entry name" value="Gyrase/topoIV_suA_C"/>
</dbReference>
<feature type="site" description="Interaction with DNA" evidence="7">
    <location>
        <position position="79"/>
    </location>
</feature>
<evidence type="ECO:0000256" key="8">
    <source>
        <dbReference type="PROSITE-ProRule" id="PRU01384"/>
    </source>
</evidence>
<dbReference type="PROSITE" id="PS52040">
    <property type="entry name" value="TOPO_IIA"/>
    <property type="match status" value="1"/>
</dbReference>
<reference evidence="12 13" key="1">
    <citation type="submission" date="2023-07" db="EMBL/GenBank/DDBJ databases">
        <title>Genomic Encyclopedia of Type Strains, Phase IV (KMG-IV): sequencing the most valuable type-strain genomes for metagenomic binning, comparative biology and taxonomic classification.</title>
        <authorList>
            <person name="Goeker M."/>
        </authorList>
    </citation>
    <scope>NUCLEOTIDE SEQUENCE [LARGE SCALE GENOMIC DNA]</scope>
    <source>
        <strain evidence="12 13">DSM 9768</strain>
    </source>
</reference>
<feature type="site" description="Interaction with DNA" evidence="7">
    <location>
        <position position="77"/>
    </location>
</feature>
<dbReference type="SUPFAM" id="SSF101904">
    <property type="entry name" value="GyrA/ParC C-terminal domain-like"/>
    <property type="match status" value="1"/>
</dbReference>
<evidence type="ECO:0000256" key="5">
    <source>
        <dbReference type="ARBA" id="ARBA00023136"/>
    </source>
</evidence>
<organism evidence="12 13">
    <name type="scientific">Evansella vedderi</name>
    <dbReference type="NCBI Taxonomy" id="38282"/>
    <lineage>
        <taxon>Bacteria</taxon>
        <taxon>Bacillati</taxon>
        <taxon>Bacillota</taxon>
        <taxon>Bacilli</taxon>
        <taxon>Bacillales</taxon>
        <taxon>Bacillaceae</taxon>
        <taxon>Evansella</taxon>
    </lineage>
</organism>
<sequence length="842" mass="95036">MQEKERYLDLPLEDVIGDRFGRYSKYIIQDRALPDARDGLKPVQRRILYAMHVDRNTADKPFRKAAKTVGNVIGNYHPHGDTSVYDAMIRQSQDWKMRHLLVEMHGNNGSIDGDPPAAMRYTEARLSAIASELLSDIDKNTVDFMPNFDDSQEEPVVLPSRFPNLLVNGSTGISSGYATDIPPHHLGEVIDAAIHQMENPGCELDELMNYIKGPDFPTGGTIQGIEGLKKAYETGKGKIVLRGKAEIEDLRGGKQQIIITEIPFEVNKANLVKKMDELRIDKKVDGIAEVRDETDRTGLRIVIELKKDADAQGILHFLYKNTDLQISYNFNMVAISNKTPKLMGLKSMLESYVNHQKDVVTRRTQHDLSKARERAHIVEGLIKAISILDEVIATIRASKDKKDAKDRLQASYGFTEAQAEAIVTLQLYRLTNTDVTILQEEADELQKLIEKLEAILGSEAKLVGEIKRELKAIKKKYADERRTVIEKEIEDLKINLEVVIPSEDVMVTVTKEGYVKRSSMRSYAASNGEPPGMKETDRLLYSLELNTTDTLLLFTKKGSYLFLPVHQLPEIRWKDSGQHVANIISMDNDDQIITAIPIKEFTEDKYLLFATKQGMIKRSVLSEYKAQRNSKALMAVKLKKDDEVVYVSLTDGRQDIFVATHLGYGLWFLEDDVSITGQRTAGVKAINLKKDDFVVSCMAFSPTEQPRLFLVTQRAAYKKMKLTVFEKSTRAKRGLVMLKELKRYPHRVVSLLPVKNNGKVWVRSEKGTLESIDVKTVRSNDRYTNGSFLFDTTDAGEVVEVWYEPGEIDETEPEEDGGNDQQGASEDNSADIDHDPDTPSLF</sequence>
<dbReference type="InterPro" id="IPR005741">
    <property type="entry name" value="TopoIV_A_Gpos"/>
</dbReference>
<dbReference type="EC" id="5.6.2.2" evidence="7"/>
<evidence type="ECO:0000259" key="11">
    <source>
        <dbReference type="PROSITE" id="PS52040"/>
    </source>
</evidence>
<dbReference type="Proteomes" id="UP001230005">
    <property type="component" value="Unassembled WGS sequence"/>
</dbReference>
<dbReference type="CDD" id="cd00187">
    <property type="entry name" value="TOP4c"/>
    <property type="match status" value="1"/>
</dbReference>
<proteinExistence type="inferred from homology"/>
<evidence type="ECO:0000256" key="10">
    <source>
        <dbReference type="SAM" id="MobiDB-lite"/>
    </source>
</evidence>
<evidence type="ECO:0000256" key="4">
    <source>
        <dbReference type="ARBA" id="ARBA00023125"/>
    </source>
</evidence>
<dbReference type="Gene3D" id="3.90.199.10">
    <property type="entry name" value="Topoisomerase II, domain 5"/>
    <property type="match status" value="1"/>
</dbReference>
<feature type="site" description="Interaction with DNA" evidence="7">
    <location>
        <position position="90"/>
    </location>
</feature>
<keyword evidence="6 7" id="KW-0413">Isomerase</keyword>
<dbReference type="Gene3D" id="3.30.1360.40">
    <property type="match status" value="1"/>
</dbReference>
<comment type="function">
    <text evidence="7">Topoisomerase IV is essential for chromosome segregation. It relaxes supercoiled DNA. Performs the decatenation events required during the replication of a circular DNA molecule.</text>
</comment>
<feature type="coiled-coil region" evidence="9">
    <location>
        <begin position="435"/>
        <end position="483"/>
    </location>
</feature>
<evidence type="ECO:0000256" key="2">
    <source>
        <dbReference type="ARBA" id="ARBA00022475"/>
    </source>
</evidence>
<dbReference type="Pfam" id="PF03989">
    <property type="entry name" value="DNA_gyraseA_C"/>
    <property type="match status" value="5"/>
</dbReference>
<dbReference type="PANTHER" id="PTHR43493">
    <property type="entry name" value="DNA GYRASE/TOPOISOMERASE SUBUNIT A"/>
    <property type="match status" value="1"/>
</dbReference>
<accession>A0ABT9ZWX8</accession>
<evidence type="ECO:0000256" key="6">
    <source>
        <dbReference type="ARBA" id="ARBA00023235"/>
    </source>
</evidence>
<evidence type="ECO:0000256" key="1">
    <source>
        <dbReference type="ARBA" id="ARBA00000185"/>
    </source>
</evidence>
<dbReference type="NCBIfam" id="TIGR01061">
    <property type="entry name" value="parC_Gpos"/>
    <property type="match status" value="1"/>
</dbReference>
<dbReference type="RefSeq" id="WP_307326843.1">
    <property type="nucleotide sequence ID" value="NZ_JAUSUG010000012.1"/>
</dbReference>
<keyword evidence="4 7" id="KW-0238">DNA-binding</keyword>
<dbReference type="NCBIfam" id="NF004044">
    <property type="entry name" value="PRK05561.1"/>
    <property type="match status" value="1"/>
</dbReference>
<dbReference type="InterPro" id="IPR050220">
    <property type="entry name" value="Type_II_DNA_Topoisomerases"/>
</dbReference>
<feature type="region of interest" description="Disordered" evidence="10">
    <location>
        <begin position="804"/>
        <end position="842"/>
    </location>
</feature>
<comment type="similarity">
    <text evidence="7">Belongs to the type II topoisomerase GyrA/ParC subunit family. ParC type 2 subfamily.</text>
</comment>
<keyword evidence="13" id="KW-1185">Reference proteome</keyword>
<keyword evidence="5 7" id="KW-0472">Membrane</keyword>
<feature type="site" description="Interaction with DNA" evidence="7">
    <location>
        <position position="96"/>
    </location>
</feature>
<feature type="site" description="Transition state stabilizer" evidence="7">
    <location>
        <position position="120"/>
    </location>
</feature>
<comment type="caution">
    <text evidence="12">The sequence shown here is derived from an EMBL/GenBank/DDBJ whole genome shotgun (WGS) entry which is preliminary data.</text>
</comment>
<evidence type="ECO:0000313" key="13">
    <source>
        <dbReference type="Proteomes" id="UP001230005"/>
    </source>
</evidence>
<feature type="compositionally biased region" description="Acidic residues" evidence="10">
    <location>
        <begin position="806"/>
        <end position="818"/>
    </location>
</feature>
<dbReference type="Gene3D" id="2.120.10.90">
    <property type="entry name" value="DNA gyrase/topoisomerase IV, subunit A, C-terminal"/>
    <property type="match status" value="1"/>
</dbReference>
<dbReference type="InterPro" id="IPR002205">
    <property type="entry name" value="Topo_IIA_dom_A"/>
</dbReference>
<keyword evidence="9" id="KW-0175">Coiled coil</keyword>